<dbReference type="Gene3D" id="3.40.50.1110">
    <property type="entry name" value="SGNH hydrolase"/>
    <property type="match status" value="1"/>
</dbReference>
<dbReference type="PANTHER" id="PTHR30383:SF5">
    <property type="entry name" value="SGNH HYDROLASE-TYPE ESTERASE DOMAIN-CONTAINING PROTEIN"/>
    <property type="match status" value="1"/>
</dbReference>
<dbReference type="OrthoDB" id="9794725at2"/>
<dbReference type="GO" id="GO:0004622">
    <property type="term" value="F:phosphatidylcholine lysophospholipase activity"/>
    <property type="evidence" value="ECO:0007669"/>
    <property type="project" value="TreeGrafter"/>
</dbReference>
<dbReference type="InterPro" id="IPR013830">
    <property type="entry name" value="SGNH_hydro"/>
</dbReference>
<dbReference type="InterPro" id="IPR036514">
    <property type="entry name" value="SGNH_hydro_sf"/>
</dbReference>
<accession>A0A5C4T1M0</accession>
<dbReference type="EMBL" id="VDCQ01000051">
    <property type="protein sequence ID" value="TNJ62951.1"/>
    <property type="molecule type" value="Genomic_DNA"/>
</dbReference>
<dbReference type="AlphaFoldDB" id="A0A5C4T1M0"/>
<feature type="domain" description="SGNH hydrolase-type esterase" evidence="1">
    <location>
        <begin position="13"/>
        <end position="196"/>
    </location>
</feature>
<dbReference type="SUPFAM" id="SSF52266">
    <property type="entry name" value="SGNH hydrolase"/>
    <property type="match status" value="1"/>
</dbReference>
<keyword evidence="3" id="KW-1185">Reference proteome</keyword>
<dbReference type="Pfam" id="PF13472">
    <property type="entry name" value="Lipase_GDSL_2"/>
    <property type="match status" value="1"/>
</dbReference>
<comment type="caution">
    <text evidence="2">The sequence shown here is derived from an EMBL/GenBank/DDBJ whole genome shotgun (WGS) entry which is preliminary data.</text>
</comment>
<gene>
    <name evidence="2" type="ORF">FE784_28165</name>
</gene>
<dbReference type="PANTHER" id="PTHR30383">
    <property type="entry name" value="THIOESTERASE 1/PROTEASE 1/LYSOPHOSPHOLIPASE L1"/>
    <property type="match status" value="1"/>
</dbReference>
<evidence type="ECO:0000259" key="1">
    <source>
        <dbReference type="Pfam" id="PF13472"/>
    </source>
</evidence>
<dbReference type="CDD" id="cd01834">
    <property type="entry name" value="SGNH_hydrolase_like_2"/>
    <property type="match status" value="1"/>
</dbReference>
<name>A0A5C4T1M0_9BACL</name>
<dbReference type="Proteomes" id="UP000307943">
    <property type="component" value="Unassembled WGS sequence"/>
</dbReference>
<evidence type="ECO:0000313" key="3">
    <source>
        <dbReference type="Proteomes" id="UP000307943"/>
    </source>
</evidence>
<dbReference type="InterPro" id="IPR051532">
    <property type="entry name" value="Ester_Hydrolysis_Enzymes"/>
</dbReference>
<evidence type="ECO:0000313" key="2">
    <source>
        <dbReference type="EMBL" id="TNJ62951.1"/>
    </source>
</evidence>
<proteinExistence type="predicted"/>
<protein>
    <submittedName>
        <fullName evidence="2">GDSL family lipase</fullName>
    </submittedName>
</protein>
<organism evidence="2 3">
    <name type="scientific">Paenibacillus hemerocallicola</name>
    <dbReference type="NCBI Taxonomy" id="1172614"/>
    <lineage>
        <taxon>Bacteria</taxon>
        <taxon>Bacillati</taxon>
        <taxon>Bacillota</taxon>
        <taxon>Bacilli</taxon>
        <taxon>Bacillales</taxon>
        <taxon>Paenibacillaceae</taxon>
        <taxon>Paenibacillus</taxon>
    </lineage>
</organism>
<reference evidence="2 3" key="1">
    <citation type="submission" date="2019-05" db="EMBL/GenBank/DDBJ databases">
        <title>We sequenced the genome of Paenibacillus hemerocallicola KCTC 33185 for further insight into its adaptation and study the phylogeny of Paenibacillus.</title>
        <authorList>
            <person name="Narsing Rao M.P."/>
        </authorList>
    </citation>
    <scope>NUCLEOTIDE SEQUENCE [LARGE SCALE GENOMIC DNA]</scope>
    <source>
        <strain evidence="2 3">KCTC 33185</strain>
    </source>
</reference>
<sequence length="211" mass="23591">MRIKQGDVVLFQGDSITDAGRNKELPNDLGKGYALLTTALFSSAYPELQVKFLNRGISGNRAKDLLNRWEADCIELRPNWVSIYIGINDTWRKYDRNDPTSAEQFEKQYRELLVRTKEQTGAGLIMIEPFVLPVPEDRKTWREDLDPKITVVRELAREFGALLVPLDGLFAQASMLAPPAYWAPDGVHPSPAGHALIAKAWLKTIGAASAL</sequence>
<dbReference type="RefSeq" id="WP_139605635.1">
    <property type="nucleotide sequence ID" value="NZ_VDCQ01000051.1"/>
</dbReference>